<dbReference type="InterPro" id="IPR052961">
    <property type="entry name" value="Oxido-Kinase-like_Enzymes"/>
</dbReference>
<protein>
    <recommendedName>
        <fullName evidence="3">Aminoglycoside phosphotransferase domain-containing protein</fullName>
    </recommendedName>
</protein>
<name>A0AAN7YVA8_9PEZI</name>
<dbReference type="Proteomes" id="UP001305414">
    <property type="component" value="Unassembled WGS sequence"/>
</dbReference>
<dbReference type="InterPro" id="IPR004119">
    <property type="entry name" value="EcKL"/>
</dbReference>
<comment type="caution">
    <text evidence="1">The sequence shown here is derived from an EMBL/GenBank/DDBJ whole genome shotgun (WGS) entry which is preliminary data.</text>
</comment>
<sequence length="425" mass="47299">MAGVPVLNPSNLEEQVAAIMLSWHSLELIALKKVQSLWAGYGHVCEVTARAKTASAARLMRERYGDISQVGTNGKETYALILKLISPPSGAGDEGHLRKIMSYEVEQNFYGSIALRLGTDLPMARSISATQGKPGSDTPEGLAAILMTDLRSEYPVAGEKRAMLNETQVYAALQWLSEFHKRSQGMQLRLPSQKLLLPPLEEAERRRRGEVPGSLVWLNGGYTYLATRRTEYATLAADLSSEWSPALCESLGSSGHSVAEMVAAALTPRGRDHESLIHGDVKSENLFTTQSGTEVAFYDFQYVGFGLGVCDLAKLFTCSVPLHMLTDDDGSVELPMGEGERRLLERYRTNLLDGRGETYDWDTFMRHWETALVDWLRFQASWGFWGNTGWLEARVRSILKDESWRTWLNAQQSLIDQETGSLSPN</sequence>
<dbReference type="PANTHER" id="PTHR23020:SF41">
    <property type="entry name" value="AMINOGLYCOSIDE PHOSPHOTRANSFERASE DOMAIN-CONTAINING PROTEIN"/>
    <property type="match status" value="1"/>
</dbReference>
<proteinExistence type="predicted"/>
<dbReference type="InterPro" id="IPR011009">
    <property type="entry name" value="Kinase-like_dom_sf"/>
</dbReference>
<dbReference type="PANTHER" id="PTHR23020">
    <property type="entry name" value="UNCHARACTERIZED NUCLEAR HORMONE RECEPTOR-RELATED"/>
    <property type="match status" value="1"/>
</dbReference>
<organism evidence="1 2">
    <name type="scientific">Xylaria bambusicola</name>
    <dbReference type="NCBI Taxonomy" id="326684"/>
    <lineage>
        <taxon>Eukaryota</taxon>
        <taxon>Fungi</taxon>
        <taxon>Dikarya</taxon>
        <taxon>Ascomycota</taxon>
        <taxon>Pezizomycotina</taxon>
        <taxon>Sordariomycetes</taxon>
        <taxon>Xylariomycetidae</taxon>
        <taxon>Xylariales</taxon>
        <taxon>Xylariaceae</taxon>
        <taxon>Xylaria</taxon>
    </lineage>
</organism>
<dbReference type="AlphaFoldDB" id="A0AAN7YVA8"/>
<gene>
    <name evidence="1" type="ORF">RRF57_002000</name>
</gene>
<keyword evidence="2" id="KW-1185">Reference proteome</keyword>
<accession>A0AAN7YVA8</accession>
<reference evidence="1 2" key="1">
    <citation type="submission" date="2023-10" db="EMBL/GenBank/DDBJ databases">
        <title>Draft genome sequence of Xylaria bambusicola isolate GMP-LS, the root and basal stem rot pathogen of sugarcane in Indonesia.</title>
        <authorList>
            <person name="Selvaraj P."/>
            <person name="Muralishankar V."/>
            <person name="Muruganantham S."/>
            <person name="Sp S."/>
            <person name="Haryani S."/>
            <person name="Lau K.J.X."/>
            <person name="Naqvi N.I."/>
        </authorList>
    </citation>
    <scope>NUCLEOTIDE SEQUENCE [LARGE SCALE GENOMIC DNA]</scope>
    <source>
        <strain evidence="1">GMP-LS</strain>
    </source>
</reference>
<evidence type="ECO:0008006" key="3">
    <source>
        <dbReference type="Google" id="ProtNLM"/>
    </source>
</evidence>
<dbReference type="SUPFAM" id="SSF56112">
    <property type="entry name" value="Protein kinase-like (PK-like)"/>
    <property type="match status" value="1"/>
</dbReference>
<evidence type="ECO:0000313" key="2">
    <source>
        <dbReference type="Proteomes" id="UP001305414"/>
    </source>
</evidence>
<dbReference type="Gene3D" id="3.90.1200.10">
    <property type="match status" value="1"/>
</dbReference>
<dbReference type="EMBL" id="JAWHQM010000003">
    <property type="protein sequence ID" value="KAK5626285.1"/>
    <property type="molecule type" value="Genomic_DNA"/>
</dbReference>
<evidence type="ECO:0000313" key="1">
    <source>
        <dbReference type="EMBL" id="KAK5626285.1"/>
    </source>
</evidence>
<dbReference type="Pfam" id="PF02958">
    <property type="entry name" value="EcKL"/>
    <property type="match status" value="1"/>
</dbReference>